<comment type="subcellular location">
    <subcellularLocation>
        <location evidence="1">Nucleus</location>
    </subcellularLocation>
</comment>
<dbReference type="InterPro" id="IPR001138">
    <property type="entry name" value="Zn2Cys6_DnaBD"/>
</dbReference>
<dbReference type="STRING" id="289078.A0A2X0L9E4"/>
<dbReference type="OrthoDB" id="2535313at2759"/>
<dbReference type="Gene3D" id="4.10.240.10">
    <property type="entry name" value="Zn(2)-C6 fungal-type DNA-binding domain"/>
    <property type="match status" value="1"/>
</dbReference>
<dbReference type="Pfam" id="PF04082">
    <property type="entry name" value="Fungal_trans"/>
    <property type="match status" value="1"/>
</dbReference>
<dbReference type="CDD" id="cd00067">
    <property type="entry name" value="GAL4"/>
    <property type="match status" value="1"/>
</dbReference>
<dbReference type="InterPro" id="IPR036864">
    <property type="entry name" value="Zn2-C6_fun-type_DNA-bd_sf"/>
</dbReference>
<proteinExistence type="predicted"/>
<name>A0A2X0L9E4_9BASI</name>
<dbReference type="Proteomes" id="UP000249723">
    <property type="component" value="Unassembled WGS sequence"/>
</dbReference>
<feature type="compositionally biased region" description="Polar residues" evidence="7">
    <location>
        <begin position="169"/>
        <end position="183"/>
    </location>
</feature>
<accession>A0A2X0L9E4</accession>
<evidence type="ECO:0000256" key="5">
    <source>
        <dbReference type="ARBA" id="ARBA00023163"/>
    </source>
</evidence>
<evidence type="ECO:0000313" key="9">
    <source>
        <dbReference type="EMBL" id="SCZ92333.1"/>
    </source>
</evidence>
<feature type="region of interest" description="Disordered" evidence="7">
    <location>
        <begin position="706"/>
        <end position="737"/>
    </location>
</feature>
<keyword evidence="5" id="KW-0804">Transcription</keyword>
<feature type="compositionally biased region" description="Gly residues" evidence="7">
    <location>
        <begin position="26"/>
        <end position="44"/>
    </location>
</feature>
<evidence type="ECO:0000256" key="2">
    <source>
        <dbReference type="ARBA" id="ARBA00022723"/>
    </source>
</evidence>
<evidence type="ECO:0000256" key="4">
    <source>
        <dbReference type="ARBA" id="ARBA00023125"/>
    </source>
</evidence>
<gene>
    <name evidence="9" type="ORF">BZ3500_MVSOF-1268-A1-R1_CHR5-2G07790</name>
</gene>
<dbReference type="GO" id="GO:0008270">
    <property type="term" value="F:zinc ion binding"/>
    <property type="evidence" value="ECO:0007669"/>
    <property type="project" value="InterPro"/>
</dbReference>
<dbReference type="EMBL" id="FMWP01000018">
    <property type="protein sequence ID" value="SCZ92333.1"/>
    <property type="molecule type" value="Genomic_DNA"/>
</dbReference>
<dbReference type="CDD" id="cd12148">
    <property type="entry name" value="fungal_TF_MHR"/>
    <property type="match status" value="1"/>
</dbReference>
<feature type="domain" description="Zn(2)-C6 fungal-type" evidence="8">
    <location>
        <begin position="58"/>
        <end position="93"/>
    </location>
</feature>
<dbReference type="InterPro" id="IPR007219">
    <property type="entry name" value="XnlR_reg_dom"/>
</dbReference>
<organism evidence="9 10">
    <name type="scientific">Microbotryum saponariae</name>
    <dbReference type="NCBI Taxonomy" id="289078"/>
    <lineage>
        <taxon>Eukaryota</taxon>
        <taxon>Fungi</taxon>
        <taxon>Dikarya</taxon>
        <taxon>Basidiomycota</taxon>
        <taxon>Pucciniomycotina</taxon>
        <taxon>Microbotryomycetes</taxon>
        <taxon>Microbotryales</taxon>
        <taxon>Microbotryaceae</taxon>
        <taxon>Microbotryum</taxon>
    </lineage>
</organism>
<dbReference type="PROSITE" id="PS00463">
    <property type="entry name" value="ZN2_CY6_FUNGAL_1"/>
    <property type="match status" value="1"/>
</dbReference>
<feature type="region of interest" description="Disordered" evidence="7">
    <location>
        <begin position="169"/>
        <end position="241"/>
    </location>
</feature>
<feature type="compositionally biased region" description="Polar residues" evidence="7">
    <location>
        <begin position="726"/>
        <end position="737"/>
    </location>
</feature>
<reference evidence="10" key="1">
    <citation type="submission" date="2016-10" db="EMBL/GenBank/DDBJ databases">
        <authorList>
            <person name="Jeantristanb JTB J.-T."/>
            <person name="Ricardo R."/>
        </authorList>
    </citation>
    <scope>NUCLEOTIDE SEQUENCE [LARGE SCALE GENOMIC DNA]</scope>
</reference>
<evidence type="ECO:0000313" key="10">
    <source>
        <dbReference type="Proteomes" id="UP000249723"/>
    </source>
</evidence>
<dbReference type="SMART" id="SM00066">
    <property type="entry name" value="GAL4"/>
    <property type="match status" value="1"/>
</dbReference>
<dbReference type="PANTHER" id="PTHR31845:SF19">
    <property type="entry name" value="TRANSCRIPTION FACTOR DOMAIN-CONTAINING PROTEIN"/>
    <property type="match status" value="1"/>
</dbReference>
<evidence type="ECO:0000256" key="3">
    <source>
        <dbReference type="ARBA" id="ARBA00023015"/>
    </source>
</evidence>
<keyword evidence="4" id="KW-0238">DNA-binding</keyword>
<feature type="region of interest" description="Disordered" evidence="7">
    <location>
        <begin position="1"/>
        <end position="57"/>
    </location>
</feature>
<feature type="region of interest" description="Disordered" evidence="7">
    <location>
        <begin position="96"/>
        <end position="155"/>
    </location>
</feature>
<dbReference type="PROSITE" id="PS50048">
    <property type="entry name" value="ZN2_CY6_FUNGAL_2"/>
    <property type="match status" value="1"/>
</dbReference>
<evidence type="ECO:0000259" key="8">
    <source>
        <dbReference type="PROSITE" id="PS50048"/>
    </source>
</evidence>
<feature type="region of interest" description="Disordered" evidence="7">
    <location>
        <begin position="751"/>
        <end position="777"/>
    </location>
</feature>
<dbReference type="GO" id="GO:0000981">
    <property type="term" value="F:DNA-binding transcription factor activity, RNA polymerase II-specific"/>
    <property type="evidence" value="ECO:0007669"/>
    <property type="project" value="InterPro"/>
</dbReference>
<protein>
    <submittedName>
        <fullName evidence="9">BZ3500_MvSof-1268-A1-R1_Chr5-2g07790 protein</fullName>
    </submittedName>
</protein>
<dbReference type="GO" id="GO:0005634">
    <property type="term" value="C:nucleus"/>
    <property type="evidence" value="ECO:0007669"/>
    <property type="project" value="UniProtKB-SubCell"/>
</dbReference>
<keyword evidence="10" id="KW-1185">Reference proteome</keyword>
<keyword evidence="2" id="KW-0479">Metal-binding</keyword>
<evidence type="ECO:0000256" key="6">
    <source>
        <dbReference type="ARBA" id="ARBA00023242"/>
    </source>
</evidence>
<dbReference type="AlphaFoldDB" id="A0A2X0L9E4"/>
<dbReference type="GO" id="GO:0006351">
    <property type="term" value="P:DNA-templated transcription"/>
    <property type="evidence" value="ECO:0007669"/>
    <property type="project" value="InterPro"/>
</dbReference>
<sequence length="837" mass="90305">MDVSMSTSLDERSTTSASPISPEGSASGGTGGVGPGAVAGGSGSRGKHAGDKDNKRPACIGCRTIKVRCILPANEPNAVVCTRCIRLKLPCEYPAPATKGRKPRHSPSKVGEVVQGGASTSFEERPPADTKPSMSAPMPSYPPPSTTAPISSAPANPWANKPASYAPTTSVTPPMLGPSTSVSHFPPIATSRGVPAHPSMPPSSSSQPGGPYGAPANHPSVSSTGTAGSPRLSEGAGSNSARRQLVGGENAMDHSLRSLVQAAEVTMAENAAVTADLEAKQKKKGLALPGYVDPVDLRQFRMGRRYESVWKSDVPCKLVYADILGLVEAEQLFHSYHTQLNPFIKILDPHLHTMEFTRKHSPILFSAVLCVAGKFTRVDLYPQLLAHAQQLVGRALADNISHIGIVQALGILVYWKEPTDSSAWMKVGIAIRMGYQLRLHKPRTQPLPADTMEARLILDGERTWLNLVCFDKSYHLYDESEGRRVGLMIPDEKRDLDRWLQDGYPYEVEDDSLLALSVEMGRITELRRNIESCKSLGGAHALAAHLSAWLRGTCTKWTDASSPHYRCSRPEGALKMKMMNSNTNTVLIQSLLIATEFKDDAVLAEYFGRAGEFFEESLNLARSGVIDIVQDSVAVALFTAAEFLFRLFPMVNITNQTTIMLILEVRDVSTVYTTCKQVANERDTAVSAYIARFYRQVLRQISASSSIPATRPNSPQPQSSNPPSNFNHRQAGHQNGSSNVEGRVALQMSNSGVMNGFGNATPAGGPHGDSSNGQLQQEQNPFAGLGTIGDELFDDFASTTGISFLDGQPQFTDTDYWHTLLPGALDGWNWFGPNPAP</sequence>
<dbReference type="SUPFAM" id="SSF57701">
    <property type="entry name" value="Zn2/Cys6 DNA-binding domain"/>
    <property type="match status" value="1"/>
</dbReference>
<dbReference type="GO" id="GO:0000976">
    <property type="term" value="F:transcription cis-regulatory region binding"/>
    <property type="evidence" value="ECO:0007669"/>
    <property type="project" value="TreeGrafter"/>
</dbReference>
<evidence type="ECO:0000256" key="1">
    <source>
        <dbReference type="ARBA" id="ARBA00004123"/>
    </source>
</evidence>
<feature type="compositionally biased region" description="Low complexity" evidence="7">
    <location>
        <begin position="712"/>
        <end position="725"/>
    </location>
</feature>
<feature type="compositionally biased region" description="Polar residues" evidence="7">
    <location>
        <begin position="1"/>
        <end position="19"/>
    </location>
</feature>
<feature type="compositionally biased region" description="Low complexity" evidence="7">
    <location>
        <begin position="202"/>
        <end position="216"/>
    </location>
</feature>
<keyword evidence="3" id="KW-0805">Transcription regulation</keyword>
<dbReference type="Pfam" id="PF00172">
    <property type="entry name" value="Zn_clus"/>
    <property type="match status" value="1"/>
</dbReference>
<evidence type="ECO:0000256" key="7">
    <source>
        <dbReference type="SAM" id="MobiDB-lite"/>
    </source>
</evidence>
<keyword evidence="6" id="KW-0539">Nucleus</keyword>
<dbReference type="PANTHER" id="PTHR31845">
    <property type="entry name" value="FINGER DOMAIN PROTEIN, PUTATIVE-RELATED"/>
    <property type="match status" value="1"/>
</dbReference>
<dbReference type="InterPro" id="IPR051089">
    <property type="entry name" value="prtT"/>
</dbReference>